<comment type="caution">
    <text evidence="2">The sequence shown here is derived from an EMBL/GenBank/DDBJ whole genome shotgun (WGS) entry which is preliminary data.</text>
</comment>
<organism evidence="2">
    <name type="scientific">marine sediment metagenome</name>
    <dbReference type="NCBI Taxonomy" id="412755"/>
    <lineage>
        <taxon>unclassified sequences</taxon>
        <taxon>metagenomes</taxon>
        <taxon>ecological metagenomes</taxon>
    </lineage>
</organism>
<name>X1TLX5_9ZZZZ</name>
<feature type="transmembrane region" description="Helical" evidence="1">
    <location>
        <begin position="31"/>
        <end position="50"/>
    </location>
</feature>
<sequence length="52" mass="5622">MLGGGLLSACILTYAVMKHELVSVNSVLRRGLGWASLFVIGTGAYLLVFYPY</sequence>
<reference evidence="2" key="1">
    <citation type="journal article" date="2014" name="Front. Microbiol.">
        <title>High frequency of phylogenetically diverse reductive dehalogenase-homologous genes in deep subseafloor sedimentary metagenomes.</title>
        <authorList>
            <person name="Kawai M."/>
            <person name="Futagami T."/>
            <person name="Toyoda A."/>
            <person name="Takaki Y."/>
            <person name="Nishi S."/>
            <person name="Hori S."/>
            <person name="Arai W."/>
            <person name="Tsubouchi T."/>
            <person name="Morono Y."/>
            <person name="Uchiyama I."/>
            <person name="Ito T."/>
            <person name="Fujiyama A."/>
            <person name="Inagaki F."/>
            <person name="Takami H."/>
        </authorList>
    </citation>
    <scope>NUCLEOTIDE SEQUENCE</scope>
    <source>
        <strain evidence="2">Expedition CK06-06</strain>
    </source>
</reference>
<accession>X1TLX5</accession>
<proteinExistence type="predicted"/>
<dbReference type="EMBL" id="BARW01009482">
    <property type="protein sequence ID" value="GAI81019.1"/>
    <property type="molecule type" value="Genomic_DNA"/>
</dbReference>
<keyword evidence="1" id="KW-0472">Membrane</keyword>
<keyword evidence="1" id="KW-1133">Transmembrane helix</keyword>
<protein>
    <submittedName>
        <fullName evidence="2">Uncharacterized protein</fullName>
    </submittedName>
</protein>
<evidence type="ECO:0000313" key="2">
    <source>
        <dbReference type="EMBL" id="GAI81019.1"/>
    </source>
</evidence>
<evidence type="ECO:0000256" key="1">
    <source>
        <dbReference type="SAM" id="Phobius"/>
    </source>
</evidence>
<gene>
    <name evidence="2" type="ORF">S12H4_19058</name>
</gene>
<dbReference type="AlphaFoldDB" id="X1TLX5"/>
<keyword evidence="1" id="KW-0812">Transmembrane</keyword>